<proteinExistence type="predicted"/>
<feature type="region of interest" description="Disordered" evidence="1">
    <location>
        <begin position="38"/>
        <end position="69"/>
    </location>
</feature>
<dbReference type="AlphaFoldDB" id="A0A1L9NAE3"/>
<gene>
    <name evidence="2" type="ORF">ASPTUDRAFT_39068</name>
</gene>
<evidence type="ECO:0000313" key="3">
    <source>
        <dbReference type="Proteomes" id="UP000184304"/>
    </source>
</evidence>
<evidence type="ECO:0000313" key="2">
    <source>
        <dbReference type="EMBL" id="OJI86260.1"/>
    </source>
</evidence>
<feature type="compositionally biased region" description="Polar residues" evidence="1">
    <location>
        <begin position="38"/>
        <end position="49"/>
    </location>
</feature>
<dbReference type="EMBL" id="KV878187">
    <property type="protein sequence ID" value="OJI86260.1"/>
    <property type="molecule type" value="Genomic_DNA"/>
</dbReference>
<evidence type="ECO:0000256" key="1">
    <source>
        <dbReference type="SAM" id="MobiDB-lite"/>
    </source>
</evidence>
<organism evidence="2 3">
    <name type="scientific">Aspergillus tubingensis (strain CBS 134.48)</name>
    <dbReference type="NCBI Taxonomy" id="767770"/>
    <lineage>
        <taxon>Eukaryota</taxon>
        <taxon>Fungi</taxon>
        <taxon>Dikarya</taxon>
        <taxon>Ascomycota</taxon>
        <taxon>Pezizomycotina</taxon>
        <taxon>Eurotiomycetes</taxon>
        <taxon>Eurotiomycetidae</taxon>
        <taxon>Eurotiales</taxon>
        <taxon>Aspergillaceae</taxon>
        <taxon>Aspergillus</taxon>
        <taxon>Aspergillus subgen. Circumdati</taxon>
    </lineage>
</organism>
<reference evidence="3" key="1">
    <citation type="journal article" date="2017" name="Genome Biol.">
        <title>Comparative genomics reveals high biological diversity and specific adaptations in the industrially and medically important fungal genus Aspergillus.</title>
        <authorList>
            <person name="de Vries R.P."/>
            <person name="Riley R."/>
            <person name="Wiebenga A."/>
            <person name="Aguilar-Osorio G."/>
            <person name="Amillis S."/>
            <person name="Uchima C.A."/>
            <person name="Anderluh G."/>
            <person name="Asadollahi M."/>
            <person name="Askin M."/>
            <person name="Barry K."/>
            <person name="Battaglia E."/>
            <person name="Bayram O."/>
            <person name="Benocci T."/>
            <person name="Braus-Stromeyer S.A."/>
            <person name="Caldana C."/>
            <person name="Canovas D."/>
            <person name="Cerqueira G.C."/>
            <person name="Chen F."/>
            <person name="Chen W."/>
            <person name="Choi C."/>
            <person name="Clum A."/>
            <person name="Dos Santos R.A."/>
            <person name="Damasio A.R."/>
            <person name="Diallinas G."/>
            <person name="Emri T."/>
            <person name="Fekete E."/>
            <person name="Flipphi M."/>
            <person name="Freyberg S."/>
            <person name="Gallo A."/>
            <person name="Gournas C."/>
            <person name="Habgood R."/>
            <person name="Hainaut M."/>
            <person name="Harispe M.L."/>
            <person name="Henrissat B."/>
            <person name="Hilden K.S."/>
            <person name="Hope R."/>
            <person name="Hossain A."/>
            <person name="Karabika E."/>
            <person name="Karaffa L."/>
            <person name="Karanyi Z."/>
            <person name="Krasevec N."/>
            <person name="Kuo A."/>
            <person name="Kusch H."/>
            <person name="LaButti K."/>
            <person name="Lagendijk E.L."/>
            <person name="Lapidus A."/>
            <person name="Levasseur A."/>
            <person name="Lindquist E."/>
            <person name="Lipzen A."/>
            <person name="Logrieco A.F."/>
            <person name="MacCabe A."/>
            <person name="Maekelae M.R."/>
            <person name="Malavazi I."/>
            <person name="Melin P."/>
            <person name="Meyer V."/>
            <person name="Mielnichuk N."/>
            <person name="Miskei M."/>
            <person name="Molnar A.P."/>
            <person name="Mule G."/>
            <person name="Ngan C.Y."/>
            <person name="Orejas M."/>
            <person name="Orosz E."/>
            <person name="Ouedraogo J.P."/>
            <person name="Overkamp K.M."/>
            <person name="Park H.-S."/>
            <person name="Perrone G."/>
            <person name="Piumi F."/>
            <person name="Punt P.J."/>
            <person name="Ram A.F."/>
            <person name="Ramon A."/>
            <person name="Rauscher S."/>
            <person name="Record E."/>
            <person name="Riano-Pachon D.M."/>
            <person name="Robert V."/>
            <person name="Roehrig J."/>
            <person name="Ruller R."/>
            <person name="Salamov A."/>
            <person name="Salih N.S."/>
            <person name="Samson R.A."/>
            <person name="Sandor E."/>
            <person name="Sanguinetti M."/>
            <person name="Schuetze T."/>
            <person name="Sepcic K."/>
            <person name="Shelest E."/>
            <person name="Sherlock G."/>
            <person name="Sophianopoulou V."/>
            <person name="Squina F.M."/>
            <person name="Sun H."/>
            <person name="Susca A."/>
            <person name="Todd R.B."/>
            <person name="Tsang A."/>
            <person name="Unkles S.E."/>
            <person name="van de Wiele N."/>
            <person name="van Rossen-Uffink D."/>
            <person name="Oliveira J.V."/>
            <person name="Vesth T.C."/>
            <person name="Visser J."/>
            <person name="Yu J.-H."/>
            <person name="Zhou M."/>
            <person name="Andersen M.R."/>
            <person name="Archer D.B."/>
            <person name="Baker S.E."/>
            <person name="Benoit I."/>
            <person name="Brakhage A.A."/>
            <person name="Braus G.H."/>
            <person name="Fischer R."/>
            <person name="Frisvad J.C."/>
            <person name="Goldman G.H."/>
            <person name="Houbraken J."/>
            <person name="Oakley B."/>
            <person name="Pocsi I."/>
            <person name="Scazzocchio C."/>
            <person name="Seiboth B."/>
            <person name="vanKuyk P.A."/>
            <person name="Wortman J."/>
            <person name="Dyer P.S."/>
            <person name="Grigoriev I.V."/>
        </authorList>
    </citation>
    <scope>NUCLEOTIDE SEQUENCE [LARGE SCALE GENOMIC DNA]</scope>
    <source>
        <strain evidence="3">CBS 134.48</strain>
    </source>
</reference>
<sequence>MTQSLSSNLMTLSKLPTTITTTATTSKKEQHLALATSHRTVTSNSSQHFLTTLPNPLTNNPNPHPSPLS</sequence>
<name>A0A1L9NAE3_ASPTC</name>
<protein>
    <submittedName>
        <fullName evidence="2">Uncharacterized protein</fullName>
    </submittedName>
</protein>
<dbReference type="VEuPathDB" id="FungiDB:ASPTUDRAFT_39068"/>
<feature type="compositionally biased region" description="Low complexity" evidence="1">
    <location>
        <begin position="50"/>
        <end position="61"/>
    </location>
</feature>
<accession>A0A1L9NAE3</accession>
<dbReference type="Proteomes" id="UP000184304">
    <property type="component" value="Unassembled WGS sequence"/>
</dbReference>
<keyword evidence="3" id="KW-1185">Reference proteome</keyword>